<feature type="compositionally biased region" description="Polar residues" evidence="9">
    <location>
        <begin position="232"/>
        <end position="242"/>
    </location>
</feature>
<dbReference type="EMBL" id="CAACVS010000253">
    <property type="protein sequence ID" value="VEU40035.1"/>
    <property type="molecule type" value="Genomic_DNA"/>
</dbReference>
<dbReference type="Gene3D" id="3.30.479.10">
    <property type="entry name" value="6-pyruvoyl tetrahydropterin synthase/QueD"/>
    <property type="match status" value="1"/>
</dbReference>
<comment type="cofactor">
    <cofactor evidence="1">
        <name>Zn(2+)</name>
        <dbReference type="ChEBI" id="CHEBI:29105"/>
    </cofactor>
</comment>
<evidence type="ECO:0000256" key="8">
    <source>
        <dbReference type="ARBA" id="ARBA00023239"/>
    </source>
</evidence>
<evidence type="ECO:0000313" key="10">
    <source>
        <dbReference type="EMBL" id="VEU40035.1"/>
    </source>
</evidence>
<dbReference type="Pfam" id="PF01242">
    <property type="entry name" value="PTPS"/>
    <property type="match status" value="1"/>
</dbReference>
<dbReference type="PANTHER" id="PTHR12589">
    <property type="entry name" value="PYRUVOYL TETRAHYDROBIOPTERIN SYNTHASE"/>
    <property type="match status" value="1"/>
</dbReference>
<dbReference type="EC" id="4.2.3.12" evidence="4"/>
<comment type="similarity">
    <text evidence="3">Belongs to the PTPS family.</text>
</comment>
<keyword evidence="7" id="KW-0783">Tetrahydrobiopterin biosynthesis</keyword>
<evidence type="ECO:0000256" key="2">
    <source>
        <dbReference type="ARBA" id="ARBA00005126"/>
    </source>
</evidence>
<keyword evidence="5" id="KW-0479">Metal-binding</keyword>
<dbReference type="GO" id="GO:0046872">
    <property type="term" value="F:metal ion binding"/>
    <property type="evidence" value="ECO:0007669"/>
    <property type="project" value="UniProtKB-KW"/>
</dbReference>
<evidence type="ECO:0000256" key="3">
    <source>
        <dbReference type="ARBA" id="ARBA00009164"/>
    </source>
</evidence>
<dbReference type="GO" id="GO:0003874">
    <property type="term" value="F:6-pyruvoyltetrahydropterin synthase activity"/>
    <property type="evidence" value="ECO:0007669"/>
    <property type="project" value="UniProtKB-EC"/>
</dbReference>
<dbReference type="GO" id="GO:0006729">
    <property type="term" value="P:tetrahydrobiopterin biosynthetic process"/>
    <property type="evidence" value="ECO:0007669"/>
    <property type="project" value="UniProtKB-UniPathway"/>
</dbReference>
<keyword evidence="8" id="KW-0456">Lyase</keyword>
<dbReference type="OrthoDB" id="14045at2759"/>
<evidence type="ECO:0000256" key="4">
    <source>
        <dbReference type="ARBA" id="ARBA00013100"/>
    </source>
</evidence>
<dbReference type="AlphaFoldDB" id="A0A448ZDB1"/>
<dbReference type="PANTHER" id="PTHR12589:SF7">
    <property type="entry name" value="6-PYRUVOYL TETRAHYDROBIOPTERIN SYNTHASE"/>
    <property type="match status" value="1"/>
</dbReference>
<reference evidence="10 11" key="1">
    <citation type="submission" date="2019-01" db="EMBL/GenBank/DDBJ databases">
        <authorList>
            <person name="Ferrante I. M."/>
        </authorList>
    </citation>
    <scope>NUCLEOTIDE SEQUENCE [LARGE SCALE GENOMIC DNA]</scope>
    <source>
        <strain evidence="10 11">B856</strain>
    </source>
</reference>
<comment type="pathway">
    <text evidence="2">Cofactor biosynthesis; tetrahydrobiopterin biosynthesis; tetrahydrobiopterin from 7,8-dihydroneopterin triphosphate: step 1/3.</text>
</comment>
<gene>
    <name evidence="10" type="ORF">PSNMU_V1.4_AUG-EV-PASAV3_0069060</name>
</gene>
<protein>
    <recommendedName>
        <fullName evidence="4">6-pyruvoyltetrahydropterin synthase</fullName>
        <ecNumber evidence="4">4.2.3.12</ecNumber>
    </recommendedName>
</protein>
<dbReference type="InterPro" id="IPR007115">
    <property type="entry name" value="6-PTP_synth/QueD"/>
</dbReference>
<dbReference type="Proteomes" id="UP000291116">
    <property type="component" value="Unassembled WGS sequence"/>
</dbReference>
<keyword evidence="11" id="KW-1185">Reference proteome</keyword>
<feature type="region of interest" description="Disordered" evidence="9">
    <location>
        <begin position="222"/>
        <end position="247"/>
    </location>
</feature>
<name>A0A448ZDB1_9STRA</name>
<evidence type="ECO:0000313" key="11">
    <source>
        <dbReference type="Proteomes" id="UP000291116"/>
    </source>
</evidence>
<evidence type="ECO:0000256" key="6">
    <source>
        <dbReference type="ARBA" id="ARBA00022833"/>
    </source>
</evidence>
<dbReference type="UniPathway" id="UPA00849">
    <property type="reaction ID" value="UER00819"/>
</dbReference>
<evidence type="ECO:0000256" key="5">
    <source>
        <dbReference type="ARBA" id="ARBA00022723"/>
    </source>
</evidence>
<accession>A0A448ZDB1</accession>
<organism evidence="10 11">
    <name type="scientific">Pseudo-nitzschia multistriata</name>
    <dbReference type="NCBI Taxonomy" id="183589"/>
    <lineage>
        <taxon>Eukaryota</taxon>
        <taxon>Sar</taxon>
        <taxon>Stramenopiles</taxon>
        <taxon>Ochrophyta</taxon>
        <taxon>Bacillariophyta</taxon>
        <taxon>Bacillariophyceae</taxon>
        <taxon>Bacillariophycidae</taxon>
        <taxon>Bacillariales</taxon>
        <taxon>Bacillariaceae</taxon>
        <taxon>Pseudo-nitzschia</taxon>
    </lineage>
</organism>
<proteinExistence type="inferred from homology"/>
<dbReference type="InterPro" id="IPR038418">
    <property type="entry name" value="6-PTP_synth/QueD_sf"/>
</dbReference>
<evidence type="ECO:0000256" key="7">
    <source>
        <dbReference type="ARBA" id="ARBA00023007"/>
    </source>
</evidence>
<keyword evidence="6" id="KW-0862">Zinc</keyword>
<evidence type="ECO:0000256" key="1">
    <source>
        <dbReference type="ARBA" id="ARBA00001947"/>
    </source>
</evidence>
<evidence type="ECO:0000256" key="9">
    <source>
        <dbReference type="SAM" id="MobiDB-lite"/>
    </source>
</evidence>
<sequence length="292" mass="32206">MSLSTATAHSSLYATNFEVYVNKADFKFNAAHFVAFQGFRERLHGHNYTVGVRLLGSRKICHDGYVLDFGDVKKVVKAVCKKLNERFLCPTKSDVIDTQIVDTENDGRKSVVLTCEDGSRFVIPLDDCAMIPIVHATVEELAIYTWGEILDGLDPELLRRRGIHTMEVVMAEAPGQEAVFRLEIPETKNGEKFRLDVPSFINSGEIELKPKPCFGQEGISETRNKAKLSDTGPGSRSVTPKNTAADGHANCEDCGLASFSKQLEALASALNNRGPLDDELTADDLRSLLEKE</sequence>
<dbReference type="SUPFAM" id="SSF55620">
    <property type="entry name" value="Tetrahydrobiopterin biosynthesis enzymes-like"/>
    <property type="match status" value="1"/>
</dbReference>